<dbReference type="PANTHER" id="PTHR21708:SF30">
    <property type="entry name" value="2-DEHYDROPANTOATE 2-REDUCTASE-RELATED"/>
    <property type="match status" value="1"/>
</dbReference>
<accession>A0A6A6TKS8</accession>
<protein>
    <recommendedName>
        <fullName evidence="4">2-dehydropantoate 2-reductase</fullName>
        <ecNumber evidence="4">1.1.1.169</ecNumber>
    </recommendedName>
    <alternativeName>
        <fullName evidence="4">Ketopantoate reductase</fullName>
    </alternativeName>
</protein>
<evidence type="ECO:0000259" key="6">
    <source>
        <dbReference type="Pfam" id="PF08546"/>
    </source>
</evidence>
<evidence type="ECO:0000256" key="4">
    <source>
        <dbReference type="RuleBase" id="RU362068"/>
    </source>
</evidence>
<name>A0A6A6TKS8_9PLEO</name>
<keyword evidence="3 4" id="KW-0560">Oxidoreductase</keyword>
<dbReference type="SUPFAM" id="SSF51735">
    <property type="entry name" value="NAD(P)-binding Rossmann-fold domains"/>
    <property type="match status" value="1"/>
</dbReference>
<dbReference type="AlphaFoldDB" id="A0A6A6TKS8"/>
<organism evidence="7 8">
    <name type="scientific">Lophiostoma macrostomum CBS 122681</name>
    <dbReference type="NCBI Taxonomy" id="1314788"/>
    <lineage>
        <taxon>Eukaryota</taxon>
        <taxon>Fungi</taxon>
        <taxon>Dikarya</taxon>
        <taxon>Ascomycota</taxon>
        <taxon>Pezizomycotina</taxon>
        <taxon>Dothideomycetes</taxon>
        <taxon>Pleosporomycetidae</taxon>
        <taxon>Pleosporales</taxon>
        <taxon>Lophiostomataceae</taxon>
        <taxon>Lophiostoma</taxon>
    </lineage>
</organism>
<evidence type="ECO:0000256" key="1">
    <source>
        <dbReference type="ARBA" id="ARBA00007870"/>
    </source>
</evidence>
<dbReference type="NCBIfam" id="TIGR00745">
    <property type="entry name" value="apbA_panE"/>
    <property type="match status" value="1"/>
</dbReference>
<dbReference type="InterPro" id="IPR003710">
    <property type="entry name" value="ApbA"/>
</dbReference>
<dbReference type="Gene3D" id="1.10.1040.10">
    <property type="entry name" value="N-(1-d-carboxylethyl)-l-norvaline Dehydrogenase, domain 2"/>
    <property type="match status" value="1"/>
</dbReference>
<dbReference type="InterPro" id="IPR013328">
    <property type="entry name" value="6PGD_dom2"/>
</dbReference>
<evidence type="ECO:0000256" key="2">
    <source>
        <dbReference type="ARBA" id="ARBA00022857"/>
    </source>
</evidence>
<gene>
    <name evidence="7" type="ORF">K491DRAFT_590899</name>
</gene>
<dbReference type="GO" id="GO:0005737">
    <property type="term" value="C:cytoplasm"/>
    <property type="evidence" value="ECO:0007669"/>
    <property type="project" value="TreeGrafter"/>
</dbReference>
<dbReference type="EC" id="1.1.1.169" evidence="4"/>
<dbReference type="Pfam" id="PF08546">
    <property type="entry name" value="ApbA_C"/>
    <property type="match status" value="1"/>
</dbReference>
<dbReference type="SUPFAM" id="SSF48179">
    <property type="entry name" value="6-phosphogluconate dehydrogenase C-terminal domain-like"/>
    <property type="match status" value="1"/>
</dbReference>
<comment type="catalytic activity">
    <reaction evidence="4">
        <text>(R)-pantoate + NADP(+) = 2-dehydropantoate + NADPH + H(+)</text>
        <dbReference type="Rhea" id="RHEA:16233"/>
        <dbReference type="ChEBI" id="CHEBI:11561"/>
        <dbReference type="ChEBI" id="CHEBI:15378"/>
        <dbReference type="ChEBI" id="CHEBI:15980"/>
        <dbReference type="ChEBI" id="CHEBI:57783"/>
        <dbReference type="ChEBI" id="CHEBI:58349"/>
        <dbReference type="EC" id="1.1.1.169"/>
    </reaction>
</comment>
<dbReference type="GO" id="GO:0015940">
    <property type="term" value="P:pantothenate biosynthetic process"/>
    <property type="evidence" value="ECO:0007669"/>
    <property type="project" value="InterPro"/>
</dbReference>
<proteinExistence type="inferred from homology"/>
<keyword evidence="2 4" id="KW-0521">NADP</keyword>
<dbReference type="OrthoDB" id="3609at2759"/>
<dbReference type="Gene3D" id="3.40.50.720">
    <property type="entry name" value="NAD(P)-binding Rossmann-like Domain"/>
    <property type="match status" value="1"/>
</dbReference>
<dbReference type="InterPro" id="IPR051402">
    <property type="entry name" value="KPR-Related"/>
</dbReference>
<reference evidence="7" key="1">
    <citation type="journal article" date="2020" name="Stud. Mycol.">
        <title>101 Dothideomycetes genomes: a test case for predicting lifestyles and emergence of pathogens.</title>
        <authorList>
            <person name="Haridas S."/>
            <person name="Albert R."/>
            <person name="Binder M."/>
            <person name="Bloem J."/>
            <person name="Labutti K."/>
            <person name="Salamov A."/>
            <person name="Andreopoulos B."/>
            <person name="Baker S."/>
            <person name="Barry K."/>
            <person name="Bills G."/>
            <person name="Bluhm B."/>
            <person name="Cannon C."/>
            <person name="Castanera R."/>
            <person name="Culley D."/>
            <person name="Daum C."/>
            <person name="Ezra D."/>
            <person name="Gonzalez J."/>
            <person name="Henrissat B."/>
            <person name="Kuo A."/>
            <person name="Liang C."/>
            <person name="Lipzen A."/>
            <person name="Lutzoni F."/>
            <person name="Magnuson J."/>
            <person name="Mondo S."/>
            <person name="Nolan M."/>
            <person name="Ohm R."/>
            <person name="Pangilinan J."/>
            <person name="Park H.-J."/>
            <person name="Ramirez L."/>
            <person name="Alfaro M."/>
            <person name="Sun H."/>
            <person name="Tritt A."/>
            <person name="Yoshinaga Y."/>
            <person name="Zwiers L.-H."/>
            <person name="Turgeon B."/>
            <person name="Goodwin S."/>
            <person name="Spatafora J."/>
            <person name="Crous P."/>
            <person name="Grigoriev I."/>
        </authorList>
    </citation>
    <scope>NUCLEOTIDE SEQUENCE</scope>
    <source>
        <strain evidence="7">CBS 122681</strain>
    </source>
</reference>
<dbReference type="FunFam" id="1.10.1040.10:FF:000017">
    <property type="entry name" value="2-dehydropantoate 2-reductase"/>
    <property type="match status" value="1"/>
</dbReference>
<dbReference type="PANTHER" id="PTHR21708">
    <property type="entry name" value="PROBABLE 2-DEHYDROPANTOATE 2-REDUCTASE"/>
    <property type="match status" value="1"/>
</dbReference>
<dbReference type="InterPro" id="IPR008927">
    <property type="entry name" value="6-PGluconate_DH-like_C_sf"/>
</dbReference>
<evidence type="ECO:0000256" key="3">
    <source>
        <dbReference type="ARBA" id="ARBA00023002"/>
    </source>
</evidence>
<evidence type="ECO:0000313" key="7">
    <source>
        <dbReference type="EMBL" id="KAF2659518.1"/>
    </source>
</evidence>
<feature type="domain" description="Ketopantoate reductase N-terminal" evidence="5">
    <location>
        <begin position="9"/>
        <end position="169"/>
    </location>
</feature>
<dbReference type="InterPro" id="IPR013752">
    <property type="entry name" value="KPA_reductase"/>
</dbReference>
<dbReference type="GO" id="GO:0008677">
    <property type="term" value="F:2-dehydropantoate 2-reductase activity"/>
    <property type="evidence" value="ECO:0007669"/>
    <property type="project" value="UniProtKB-EC"/>
</dbReference>
<dbReference type="InterPro" id="IPR036291">
    <property type="entry name" value="NAD(P)-bd_dom_sf"/>
</dbReference>
<evidence type="ECO:0000259" key="5">
    <source>
        <dbReference type="Pfam" id="PF02558"/>
    </source>
</evidence>
<feature type="domain" description="Ketopantoate reductase C-terminal" evidence="6">
    <location>
        <begin position="202"/>
        <end position="327"/>
    </location>
</feature>
<comment type="function">
    <text evidence="4">Catalyzes the NADPH-dependent reduction of ketopantoate into pantoic acid.</text>
</comment>
<dbReference type="Pfam" id="PF02558">
    <property type="entry name" value="ApbA"/>
    <property type="match status" value="1"/>
</dbReference>
<evidence type="ECO:0000313" key="8">
    <source>
        <dbReference type="Proteomes" id="UP000799324"/>
    </source>
</evidence>
<dbReference type="Proteomes" id="UP000799324">
    <property type="component" value="Unassembled WGS sequence"/>
</dbReference>
<comment type="similarity">
    <text evidence="1 4">Belongs to the ketopantoate reductase family.</text>
</comment>
<sequence length="347" mass="37637">MSDIKKKSVLLIGGGGVGAIAALNLELGGLATVTVVLRSNFNAVNDKGYQIDSCDHGVVKNWKPSHVLNSVPNITTERLPPYDYIILTTKNCPDVPPSVASLVGPALPASNTHTVLVLIQNGLNIEKPFLASHPNTLVLSGVSLIGSAEPEHGVVVQEDKDRLLIGAFENPNISDEVKKTKAEEFVHIYGAGGKTDVKHSQNVEYDRWRKLVYNACLNPICAITGLDTGRIRLADGGVEGLVRPAMREIVEAAKKKGVDLGGDEVVDWMIEVDALELYLQPSMLMDVNKGNFIEFENLLGEPLREGQAIGVPMPTVQVLYQLAKAIQWRTKEKRGLVDIPKKKKAGE</sequence>
<keyword evidence="8" id="KW-1185">Reference proteome</keyword>
<dbReference type="InterPro" id="IPR013332">
    <property type="entry name" value="KPR_N"/>
</dbReference>
<dbReference type="EMBL" id="MU004306">
    <property type="protein sequence ID" value="KAF2659518.1"/>
    <property type="molecule type" value="Genomic_DNA"/>
</dbReference>